<protein>
    <submittedName>
        <fullName evidence="2">Uncharacterized protein</fullName>
    </submittedName>
</protein>
<dbReference type="AlphaFoldDB" id="A0A1B6MRC7"/>
<evidence type="ECO:0000313" key="2">
    <source>
        <dbReference type="EMBL" id="JAT38435.1"/>
    </source>
</evidence>
<feature type="compositionally biased region" description="Basic residues" evidence="1">
    <location>
        <begin position="58"/>
        <end position="77"/>
    </location>
</feature>
<feature type="region of interest" description="Disordered" evidence="1">
    <location>
        <begin position="50"/>
        <end position="104"/>
    </location>
</feature>
<evidence type="ECO:0000256" key="1">
    <source>
        <dbReference type="SAM" id="MobiDB-lite"/>
    </source>
</evidence>
<reference evidence="2" key="1">
    <citation type="submission" date="2015-11" db="EMBL/GenBank/DDBJ databases">
        <title>De novo transcriptome assembly of four potential Pierce s Disease insect vectors from Arizona vineyards.</title>
        <authorList>
            <person name="Tassone E.E."/>
        </authorList>
    </citation>
    <scope>NUCLEOTIDE SEQUENCE</scope>
</reference>
<name>A0A1B6MRC7_9HEMI</name>
<feature type="compositionally biased region" description="Polar residues" evidence="1">
    <location>
        <begin position="93"/>
        <end position="104"/>
    </location>
</feature>
<gene>
    <name evidence="2" type="ORF">g.20019</name>
</gene>
<proteinExistence type="predicted"/>
<accession>A0A1B6MRC7</accession>
<sequence length="104" mass="12224">MKYRLCDFLYTQHRKMATGLQFPRKRSVTDVLPCTFQPFTTKLVRQSQISRGRVFAGTRRHRHPVGRSRSPDKRKKTTNAERQTQHLADDNAENTQYSCNVRTI</sequence>
<organism evidence="2">
    <name type="scientific">Graphocephala atropunctata</name>
    <dbReference type="NCBI Taxonomy" id="36148"/>
    <lineage>
        <taxon>Eukaryota</taxon>
        <taxon>Metazoa</taxon>
        <taxon>Ecdysozoa</taxon>
        <taxon>Arthropoda</taxon>
        <taxon>Hexapoda</taxon>
        <taxon>Insecta</taxon>
        <taxon>Pterygota</taxon>
        <taxon>Neoptera</taxon>
        <taxon>Paraneoptera</taxon>
        <taxon>Hemiptera</taxon>
        <taxon>Auchenorrhyncha</taxon>
        <taxon>Membracoidea</taxon>
        <taxon>Cicadellidae</taxon>
        <taxon>Cicadellinae</taxon>
        <taxon>Cicadellini</taxon>
        <taxon>Graphocephala</taxon>
    </lineage>
</organism>
<dbReference type="EMBL" id="GEBQ01001542">
    <property type="protein sequence ID" value="JAT38435.1"/>
    <property type="molecule type" value="Transcribed_RNA"/>
</dbReference>